<dbReference type="RefSeq" id="WP_147014406.1">
    <property type="nucleotide sequence ID" value="NZ_VORB01000005.1"/>
</dbReference>
<dbReference type="PANTHER" id="PTHR34701:SF1">
    <property type="entry name" value="TRANSCRIPTIONAL REGULATOR MRAZ"/>
    <property type="match status" value="1"/>
</dbReference>
<name>A0A5C6UZR7_9FLAO</name>
<dbReference type="GO" id="GO:0005737">
    <property type="term" value="C:cytoplasm"/>
    <property type="evidence" value="ECO:0007669"/>
    <property type="project" value="UniProtKB-UniRule"/>
</dbReference>
<dbReference type="Proteomes" id="UP000321168">
    <property type="component" value="Unassembled WGS sequence"/>
</dbReference>
<dbReference type="InterPro" id="IPR037914">
    <property type="entry name" value="SpoVT-AbrB_sf"/>
</dbReference>
<comment type="similarity">
    <text evidence="7">Belongs to the MraZ family.</text>
</comment>
<gene>
    <name evidence="7 9" type="primary">mraZ</name>
    <name evidence="9" type="ORF">FRX97_06620</name>
</gene>
<evidence type="ECO:0000259" key="8">
    <source>
        <dbReference type="PROSITE" id="PS51740"/>
    </source>
</evidence>
<dbReference type="HAMAP" id="MF_01008">
    <property type="entry name" value="MraZ"/>
    <property type="match status" value="1"/>
</dbReference>
<comment type="subunit">
    <text evidence="7">Forms oligomers.</text>
</comment>
<dbReference type="GO" id="GO:2000143">
    <property type="term" value="P:negative regulation of DNA-templated transcription initiation"/>
    <property type="evidence" value="ECO:0007669"/>
    <property type="project" value="TreeGrafter"/>
</dbReference>
<dbReference type="NCBIfam" id="TIGR00242">
    <property type="entry name" value="division/cell wall cluster transcriptional repressor MraZ"/>
    <property type="match status" value="1"/>
</dbReference>
<evidence type="ECO:0000256" key="5">
    <source>
        <dbReference type="ARBA" id="ARBA00023125"/>
    </source>
</evidence>
<evidence type="ECO:0000313" key="9">
    <source>
        <dbReference type="EMBL" id="TXC78882.1"/>
    </source>
</evidence>
<evidence type="ECO:0000256" key="7">
    <source>
        <dbReference type="HAMAP-Rule" id="MF_01008"/>
    </source>
</evidence>
<dbReference type="CDD" id="cd16320">
    <property type="entry name" value="MraZ_N"/>
    <property type="match status" value="1"/>
</dbReference>
<dbReference type="Gene3D" id="3.40.1550.20">
    <property type="entry name" value="Transcriptional regulator MraZ domain"/>
    <property type="match status" value="1"/>
</dbReference>
<comment type="caution">
    <text evidence="9">The sequence shown here is derived from an EMBL/GenBank/DDBJ whole genome shotgun (WGS) entry which is preliminary data.</text>
</comment>
<dbReference type="InterPro" id="IPR020603">
    <property type="entry name" value="MraZ_dom"/>
</dbReference>
<keyword evidence="10" id="KW-1185">Reference proteome</keyword>
<evidence type="ECO:0000256" key="2">
    <source>
        <dbReference type="ARBA" id="ARBA00022490"/>
    </source>
</evidence>
<keyword evidence="4 7" id="KW-0805">Transcription regulation</keyword>
<evidence type="ECO:0000256" key="3">
    <source>
        <dbReference type="ARBA" id="ARBA00022737"/>
    </source>
</evidence>
<dbReference type="EMBL" id="VORB01000005">
    <property type="protein sequence ID" value="TXC78882.1"/>
    <property type="molecule type" value="Genomic_DNA"/>
</dbReference>
<keyword evidence="6 7" id="KW-0804">Transcription</keyword>
<comment type="subcellular location">
    <subcellularLocation>
        <location evidence="7">Cytoplasm</location>
        <location evidence="7">Nucleoid</location>
    </subcellularLocation>
</comment>
<protein>
    <recommendedName>
        <fullName evidence="1 7">Transcriptional regulator MraZ</fullName>
    </recommendedName>
</protein>
<evidence type="ECO:0000256" key="1">
    <source>
        <dbReference type="ARBA" id="ARBA00013860"/>
    </source>
</evidence>
<organism evidence="9 10">
    <name type="scientific">Luteibaculum oceani</name>
    <dbReference type="NCBI Taxonomy" id="1294296"/>
    <lineage>
        <taxon>Bacteria</taxon>
        <taxon>Pseudomonadati</taxon>
        <taxon>Bacteroidota</taxon>
        <taxon>Flavobacteriia</taxon>
        <taxon>Flavobacteriales</taxon>
        <taxon>Luteibaculaceae</taxon>
        <taxon>Luteibaculum</taxon>
    </lineage>
</organism>
<dbReference type="CDD" id="cd16321">
    <property type="entry name" value="MraZ_C"/>
    <property type="match status" value="1"/>
</dbReference>
<reference evidence="9 10" key="1">
    <citation type="submission" date="2019-08" db="EMBL/GenBank/DDBJ databases">
        <title>Genome of Luteibaculum oceani JCM 18817.</title>
        <authorList>
            <person name="Bowman J.P."/>
        </authorList>
    </citation>
    <scope>NUCLEOTIDE SEQUENCE [LARGE SCALE GENOMIC DNA]</scope>
    <source>
        <strain evidence="9 10">JCM 18817</strain>
    </source>
</reference>
<dbReference type="InterPro" id="IPR035644">
    <property type="entry name" value="MraZ_C"/>
</dbReference>
<evidence type="ECO:0000313" key="10">
    <source>
        <dbReference type="Proteomes" id="UP000321168"/>
    </source>
</evidence>
<dbReference type="InterPro" id="IPR003444">
    <property type="entry name" value="MraZ"/>
</dbReference>
<dbReference type="GO" id="GO:0000976">
    <property type="term" value="F:transcription cis-regulatory region binding"/>
    <property type="evidence" value="ECO:0007669"/>
    <property type="project" value="TreeGrafter"/>
</dbReference>
<evidence type="ECO:0000256" key="4">
    <source>
        <dbReference type="ARBA" id="ARBA00023015"/>
    </source>
</evidence>
<feature type="domain" description="SpoVT-AbrB" evidence="8">
    <location>
        <begin position="7"/>
        <end position="54"/>
    </location>
</feature>
<keyword evidence="2 7" id="KW-0963">Cytoplasm</keyword>
<keyword evidence="5 7" id="KW-0238">DNA-binding</keyword>
<dbReference type="GO" id="GO:0003700">
    <property type="term" value="F:DNA-binding transcription factor activity"/>
    <property type="evidence" value="ECO:0007669"/>
    <property type="project" value="UniProtKB-UniRule"/>
</dbReference>
<dbReference type="AlphaFoldDB" id="A0A5C6UZR7"/>
<dbReference type="OrthoDB" id="9807753at2"/>
<sequence>MLNLLGEYQCKLDAKGRLGLPSGLRKQLGEAEKMGFVLNRDIFEACLVLYPSEEWKKISKQVAGLNRFVKKNAMFIRRFNNGATPVELDASARINMPPRLMEYAGLEKEVIVIGNGERIEIWDKAKYESFMDEDVDFASLSEEVMGGLDQDVDA</sequence>
<dbReference type="PROSITE" id="PS51740">
    <property type="entry name" value="SPOVT_ABRB"/>
    <property type="match status" value="2"/>
</dbReference>
<dbReference type="InterPro" id="IPR007159">
    <property type="entry name" value="SpoVT-AbrB_dom"/>
</dbReference>
<feature type="domain" description="SpoVT-AbrB" evidence="8">
    <location>
        <begin position="83"/>
        <end position="126"/>
    </location>
</feature>
<dbReference type="SUPFAM" id="SSF89447">
    <property type="entry name" value="AbrB/MazE/MraZ-like"/>
    <property type="match status" value="1"/>
</dbReference>
<dbReference type="PANTHER" id="PTHR34701">
    <property type="entry name" value="TRANSCRIPTIONAL REGULATOR MRAZ"/>
    <property type="match status" value="1"/>
</dbReference>
<dbReference type="GO" id="GO:0009295">
    <property type="term" value="C:nucleoid"/>
    <property type="evidence" value="ECO:0007669"/>
    <property type="project" value="UniProtKB-SubCell"/>
</dbReference>
<proteinExistence type="inferred from homology"/>
<keyword evidence="3" id="KW-0677">Repeat</keyword>
<dbReference type="InterPro" id="IPR035642">
    <property type="entry name" value="MraZ_N"/>
</dbReference>
<dbReference type="InterPro" id="IPR038619">
    <property type="entry name" value="MraZ_sf"/>
</dbReference>
<accession>A0A5C6UZR7</accession>
<dbReference type="Pfam" id="PF02381">
    <property type="entry name" value="MraZ"/>
    <property type="match status" value="2"/>
</dbReference>
<evidence type="ECO:0000256" key="6">
    <source>
        <dbReference type="ARBA" id="ARBA00023163"/>
    </source>
</evidence>